<evidence type="ECO:0000313" key="6">
    <source>
        <dbReference type="Proteomes" id="UP001289374"/>
    </source>
</evidence>
<dbReference type="Gene3D" id="3.30.1490.120">
    <property type="entry name" value="RNA polymerase Rpb7-like, N-terminal domain"/>
    <property type="match status" value="1"/>
</dbReference>
<reference evidence="5" key="2">
    <citation type="journal article" date="2024" name="Plant">
        <title>Genomic evolution and insights into agronomic trait innovations of Sesamum species.</title>
        <authorList>
            <person name="Miao H."/>
            <person name="Wang L."/>
            <person name="Qu L."/>
            <person name="Liu H."/>
            <person name="Sun Y."/>
            <person name="Le M."/>
            <person name="Wang Q."/>
            <person name="Wei S."/>
            <person name="Zheng Y."/>
            <person name="Lin W."/>
            <person name="Duan Y."/>
            <person name="Cao H."/>
            <person name="Xiong S."/>
            <person name="Wang X."/>
            <person name="Wei L."/>
            <person name="Li C."/>
            <person name="Ma Q."/>
            <person name="Ju M."/>
            <person name="Zhao R."/>
            <person name="Li G."/>
            <person name="Mu C."/>
            <person name="Tian Q."/>
            <person name="Mei H."/>
            <person name="Zhang T."/>
            <person name="Gao T."/>
            <person name="Zhang H."/>
        </authorList>
    </citation>
    <scope>NUCLEOTIDE SEQUENCE</scope>
    <source>
        <strain evidence="5">K16</strain>
    </source>
</reference>
<evidence type="ECO:0000313" key="5">
    <source>
        <dbReference type="EMBL" id="KAK4405815.1"/>
    </source>
</evidence>
<dbReference type="Gene3D" id="2.40.50.140">
    <property type="entry name" value="Nucleic acid-binding proteins"/>
    <property type="match status" value="1"/>
</dbReference>
<organism evidence="5 6">
    <name type="scientific">Sesamum angolense</name>
    <dbReference type="NCBI Taxonomy" id="2727404"/>
    <lineage>
        <taxon>Eukaryota</taxon>
        <taxon>Viridiplantae</taxon>
        <taxon>Streptophyta</taxon>
        <taxon>Embryophyta</taxon>
        <taxon>Tracheophyta</taxon>
        <taxon>Spermatophyta</taxon>
        <taxon>Magnoliopsida</taxon>
        <taxon>eudicotyledons</taxon>
        <taxon>Gunneridae</taxon>
        <taxon>Pentapetalae</taxon>
        <taxon>asterids</taxon>
        <taxon>lamiids</taxon>
        <taxon>Lamiales</taxon>
        <taxon>Pedaliaceae</taxon>
        <taxon>Sesamum</taxon>
    </lineage>
</organism>
<sequence>MFLRSQLSWNVVIPAQNLDAEGLILQKAILIGLLDEFAAKKASKDIGYFLAVTTLDHIGKGIIRQHSGDLLFPVDFSCITFKMFPGEILEGVVHKILKHGVFVKCGPAEKVYISISKWLITSMCPVRTLVSGTRSPQKLKRVRWYVFWCLLRSTTKLRKISGLLSAWRVIFLDPSIRTGLSTLFLDFTEYVVFWFYSYK</sequence>
<gene>
    <name evidence="5" type="ORF">Sango_0588000</name>
</gene>
<dbReference type="PANTHER" id="PTHR12709">
    <property type="entry name" value="DNA-DIRECTED RNA POLYMERASE II, III"/>
    <property type="match status" value="1"/>
</dbReference>
<dbReference type="Proteomes" id="UP001289374">
    <property type="component" value="Unassembled WGS sequence"/>
</dbReference>
<accession>A0AAE2C201</accession>
<keyword evidence="4" id="KW-0539">Nucleus</keyword>
<keyword evidence="3 4" id="KW-0804">Transcription</keyword>
<dbReference type="GO" id="GO:0003727">
    <property type="term" value="F:single-stranded RNA binding"/>
    <property type="evidence" value="ECO:0007669"/>
    <property type="project" value="TreeGrafter"/>
</dbReference>
<dbReference type="EMBL" id="JACGWL010000003">
    <property type="protein sequence ID" value="KAK4405815.1"/>
    <property type="molecule type" value="Genomic_DNA"/>
</dbReference>
<evidence type="ECO:0000256" key="2">
    <source>
        <dbReference type="ARBA" id="ARBA00022478"/>
    </source>
</evidence>
<keyword evidence="6" id="KW-1185">Reference proteome</keyword>
<dbReference type="GO" id="GO:0003697">
    <property type="term" value="F:single-stranded DNA binding"/>
    <property type="evidence" value="ECO:0007669"/>
    <property type="project" value="TreeGrafter"/>
</dbReference>
<reference evidence="5" key="1">
    <citation type="submission" date="2020-06" db="EMBL/GenBank/DDBJ databases">
        <authorList>
            <person name="Li T."/>
            <person name="Hu X."/>
            <person name="Zhang T."/>
            <person name="Song X."/>
            <person name="Zhang H."/>
            <person name="Dai N."/>
            <person name="Sheng W."/>
            <person name="Hou X."/>
            <person name="Wei L."/>
        </authorList>
    </citation>
    <scope>NUCLEOTIDE SEQUENCE</scope>
    <source>
        <strain evidence="5">K16</strain>
        <tissue evidence="5">Leaf</tissue>
    </source>
</reference>
<evidence type="ECO:0000256" key="3">
    <source>
        <dbReference type="ARBA" id="ARBA00023163"/>
    </source>
</evidence>
<evidence type="ECO:0000256" key="4">
    <source>
        <dbReference type="RuleBase" id="RU369086"/>
    </source>
</evidence>
<protein>
    <recommendedName>
        <fullName evidence="4">DNA-directed RNA polymerase subunit</fullName>
    </recommendedName>
</protein>
<dbReference type="SUPFAM" id="SSF50249">
    <property type="entry name" value="Nucleic acid-binding proteins"/>
    <property type="match status" value="1"/>
</dbReference>
<dbReference type="InterPro" id="IPR036898">
    <property type="entry name" value="RNA_pol_Rpb7-like_N_sf"/>
</dbReference>
<comment type="caution">
    <text evidence="5">The sequence shown here is derived from an EMBL/GenBank/DDBJ whole genome shotgun (WGS) entry which is preliminary data.</text>
</comment>
<dbReference type="GO" id="GO:0005634">
    <property type="term" value="C:nucleus"/>
    <property type="evidence" value="ECO:0007669"/>
    <property type="project" value="UniProtKB-SubCell"/>
</dbReference>
<dbReference type="InterPro" id="IPR045113">
    <property type="entry name" value="Rpb7-like"/>
</dbReference>
<dbReference type="AlphaFoldDB" id="A0AAE2C201"/>
<name>A0AAE2C201_9LAMI</name>
<dbReference type="GO" id="GO:0006352">
    <property type="term" value="P:DNA-templated transcription initiation"/>
    <property type="evidence" value="ECO:0007669"/>
    <property type="project" value="UniProtKB-UniRule"/>
</dbReference>
<proteinExistence type="predicted"/>
<dbReference type="PANTHER" id="PTHR12709:SF3">
    <property type="entry name" value="DNA-DIRECTED RNA POLYMERASE V SUBUNIT 7"/>
    <property type="match status" value="1"/>
</dbReference>
<dbReference type="SUPFAM" id="SSF88798">
    <property type="entry name" value="N-terminal, heterodimerisation domain of RBP7 (RpoE)"/>
    <property type="match status" value="1"/>
</dbReference>
<comment type="subcellular location">
    <subcellularLocation>
        <location evidence="1 4">Nucleus</location>
    </subcellularLocation>
</comment>
<comment type="function">
    <text evidence="4">DNA-dependent RNA polymerase which catalyzes the transcription of DNA into RNA using the four ribonucleoside triphosphates as substrates.</text>
</comment>
<keyword evidence="2 4" id="KW-0240">DNA-directed RNA polymerase</keyword>
<dbReference type="InterPro" id="IPR012340">
    <property type="entry name" value="NA-bd_OB-fold"/>
</dbReference>
<evidence type="ECO:0000256" key="1">
    <source>
        <dbReference type="ARBA" id="ARBA00004123"/>
    </source>
</evidence>
<dbReference type="GO" id="GO:0000428">
    <property type="term" value="C:DNA-directed RNA polymerase complex"/>
    <property type="evidence" value="ECO:0007669"/>
    <property type="project" value="UniProtKB-KW"/>
</dbReference>